<dbReference type="Proteomes" id="UP000016932">
    <property type="component" value="Unassembled WGS sequence"/>
</dbReference>
<dbReference type="HOGENOM" id="CLU_000445_114_15_1"/>
<proteinExistence type="predicted"/>
<dbReference type="VEuPathDB" id="FungiDB:MYCFIDRAFT_202442"/>
<dbReference type="PROSITE" id="PS50110">
    <property type="entry name" value="RESPONSE_REGULATORY"/>
    <property type="match status" value="1"/>
</dbReference>
<comment type="catalytic activity">
    <reaction evidence="1">
        <text>ATP + protein L-histidine = ADP + protein N-phospho-L-histidine.</text>
        <dbReference type="EC" id="2.7.13.3"/>
    </reaction>
</comment>
<feature type="compositionally biased region" description="Basic and acidic residues" evidence="7">
    <location>
        <begin position="477"/>
        <end position="491"/>
    </location>
</feature>
<dbReference type="EC" id="2.7.13.3" evidence="2"/>
<dbReference type="InterPro" id="IPR036890">
    <property type="entry name" value="HATPase_C_sf"/>
</dbReference>
<dbReference type="InterPro" id="IPR003661">
    <property type="entry name" value="HisK_dim/P_dom"/>
</dbReference>
<dbReference type="GO" id="GO:0000155">
    <property type="term" value="F:phosphorelay sensor kinase activity"/>
    <property type="evidence" value="ECO:0007669"/>
    <property type="project" value="InterPro"/>
</dbReference>
<name>M3A561_PSEFD</name>
<evidence type="ECO:0000256" key="2">
    <source>
        <dbReference type="ARBA" id="ARBA00012438"/>
    </source>
</evidence>
<dbReference type="PANTHER" id="PTHR43047">
    <property type="entry name" value="TWO-COMPONENT HISTIDINE PROTEIN KINASE"/>
    <property type="match status" value="1"/>
</dbReference>
<dbReference type="InterPro" id="IPR000014">
    <property type="entry name" value="PAS"/>
</dbReference>
<keyword evidence="3 6" id="KW-0597">Phosphoprotein</keyword>
<dbReference type="PANTHER" id="PTHR43047:SF66">
    <property type="entry name" value="HISKA"/>
    <property type="match status" value="1"/>
</dbReference>
<feature type="modified residue" description="4-aspartylphosphate" evidence="6">
    <location>
        <position position="591"/>
    </location>
</feature>
<dbReference type="Pfam" id="PF02518">
    <property type="entry name" value="HATPase_c"/>
    <property type="match status" value="1"/>
</dbReference>
<dbReference type="SMART" id="SM00388">
    <property type="entry name" value="HisKA"/>
    <property type="match status" value="1"/>
</dbReference>
<dbReference type="SUPFAM" id="SSF52172">
    <property type="entry name" value="CheY-like"/>
    <property type="match status" value="1"/>
</dbReference>
<keyword evidence="4" id="KW-0808">Transferase</keyword>
<dbReference type="InterPro" id="IPR005467">
    <property type="entry name" value="His_kinase_dom"/>
</dbReference>
<dbReference type="PRINTS" id="PR00344">
    <property type="entry name" value="BCTRLSENSOR"/>
</dbReference>
<dbReference type="Pfam" id="PF00512">
    <property type="entry name" value="HisKA"/>
    <property type="match status" value="1"/>
</dbReference>
<dbReference type="EMBL" id="KB446556">
    <property type="protein sequence ID" value="EME86254.1"/>
    <property type="molecule type" value="Genomic_DNA"/>
</dbReference>
<dbReference type="InterPro" id="IPR011006">
    <property type="entry name" value="CheY-like_superfamily"/>
</dbReference>
<dbReference type="GO" id="GO:0005886">
    <property type="term" value="C:plasma membrane"/>
    <property type="evidence" value="ECO:0007669"/>
    <property type="project" value="TreeGrafter"/>
</dbReference>
<dbReference type="eggNOG" id="KOG0519">
    <property type="taxonomic scope" value="Eukaryota"/>
</dbReference>
<evidence type="ECO:0000256" key="4">
    <source>
        <dbReference type="ARBA" id="ARBA00022679"/>
    </source>
</evidence>
<dbReference type="CDD" id="cd17546">
    <property type="entry name" value="REC_hyHK_CKI1_RcsC-like"/>
    <property type="match status" value="1"/>
</dbReference>
<dbReference type="SUPFAM" id="SSF55874">
    <property type="entry name" value="ATPase domain of HSP90 chaperone/DNA topoisomerase II/histidine kinase"/>
    <property type="match status" value="1"/>
</dbReference>
<accession>M3A561</accession>
<dbReference type="InterPro" id="IPR003594">
    <property type="entry name" value="HATPase_dom"/>
</dbReference>
<dbReference type="CDD" id="cd00130">
    <property type="entry name" value="PAS"/>
    <property type="match status" value="1"/>
</dbReference>
<gene>
    <name evidence="10" type="ORF">MYCFIDRAFT_202442</name>
</gene>
<dbReference type="SUPFAM" id="SSF55785">
    <property type="entry name" value="PYP-like sensor domain (PAS domain)"/>
    <property type="match status" value="1"/>
</dbReference>
<dbReference type="InterPro" id="IPR001789">
    <property type="entry name" value="Sig_transdc_resp-reg_receiver"/>
</dbReference>
<evidence type="ECO:0000259" key="9">
    <source>
        <dbReference type="PROSITE" id="PS50110"/>
    </source>
</evidence>
<dbReference type="RefSeq" id="XP_007923596.1">
    <property type="nucleotide sequence ID" value="XM_007925405.1"/>
</dbReference>
<dbReference type="SMART" id="SM00448">
    <property type="entry name" value="REC"/>
    <property type="match status" value="1"/>
</dbReference>
<dbReference type="Gene3D" id="3.30.565.10">
    <property type="entry name" value="Histidine kinase-like ATPase, C-terminal domain"/>
    <property type="match status" value="1"/>
</dbReference>
<feature type="region of interest" description="Disordered" evidence="7">
    <location>
        <begin position="464"/>
        <end position="525"/>
    </location>
</feature>
<evidence type="ECO:0000313" key="10">
    <source>
        <dbReference type="EMBL" id="EME86254.1"/>
    </source>
</evidence>
<dbReference type="GeneID" id="19336039"/>
<evidence type="ECO:0000256" key="7">
    <source>
        <dbReference type="SAM" id="MobiDB-lite"/>
    </source>
</evidence>
<dbReference type="InterPro" id="IPR035965">
    <property type="entry name" value="PAS-like_dom_sf"/>
</dbReference>
<evidence type="ECO:0000256" key="3">
    <source>
        <dbReference type="ARBA" id="ARBA00022553"/>
    </source>
</evidence>
<dbReference type="OrthoDB" id="60033at2759"/>
<dbReference type="PROSITE" id="PS50109">
    <property type="entry name" value="HIS_KIN"/>
    <property type="match status" value="1"/>
</dbReference>
<dbReference type="AlphaFoldDB" id="M3A561"/>
<dbReference type="KEGG" id="pfj:MYCFIDRAFT_202442"/>
<dbReference type="Gene3D" id="3.40.50.2300">
    <property type="match status" value="1"/>
</dbReference>
<feature type="domain" description="Response regulatory" evidence="9">
    <location>
        <begin position="533"/>
        <end position="661"/>
    </location>
</feature>
<feature type="domain" description="Histidine kinase" evidence="8">
    <location>
        <begin position="138"/>
        <end position="404"/>
    </location>
</feature>
<evidence type="ECO:0000313" key="11">
    <source>
        <dbReference type="Proteomes" id="UP000016932"/>
    </source>
</evidence>
<dbReference type="CDD" id="cd00082">
    <property type="entry name" value="HisKA"/>
    <property type="match status" value="1"/>
</dbReference>
<dbReference type="Pfam" id="PF00072">
    <property type="entry name" value="Response_reg"/>
    <property type="match status" value="1"/>
</dbReference>
<keyword evidence="11" id="KW-1185">Reference proteome</keyword>
<organism evidence="10 11">
    <name type="scientific">Pseudocercospora fijiensis (strain CIRAD86)</name>
    <name type="common">Black leaf streak disease fungus</name>
    <name type="synonym">Mycosphaerella fijiensis</name>
    <dbReference type="NCBI Taxonomy" id="383855"/>
    <lineage>
        <taxon>Eukaryota</taxon>
        <taxon>Fungi</taxon>
        <taxon>Dikarya</taxon>
        <taxon>Ascomycota</taxon>
        <taxon>Pezizomycotina</taxon>
        <taxon>Dothideomycetes</taxon>
        <taxon>Dothideomycetidae</taxon>
        <taxon>Mycosphaerellales</taxon>
        <taxon>Mycosphaerellaceae</taxon>
        <taxon>Pseudocercospora</taxon>
    </lineage>
</organism>
<dbReference type="InterPro" id="IPR036097">
    <property type="entry name" value="HisK_dim/P_sf"/>
</dbReference>
<reference evidence="10 11" key="1">
    <citation type="journal article" date="2012" name="PLoS Pathog.">
        <title>Diverse lifestyles and strategies of plant pathogenesis encoded in the genomes of eighteen Dothideomycetes fungi.</title>
        <authorList>
            <person name="Ohm R.A."/>
            <person name="Feau N."/>
            <person name="Henrissat B."/>
            <person name="Schoch C.L."/>
            <person name="Horwitz B.A."/>
            <person name="Barry K.W."/>
            <person name="Condon B.J."/>
            <person name="Copeland A.C."/>
            <person name="Dhillon B."/>
            <person name="Glaser F."/>
            <person name="Hesse C.N."/>
            <person name="Kosti I."/>
            <person name="LaButti K."/>
            <person name="Lindquist E.A."/>
            <person name="Lucas S."/>
            <person name="Salamov A.A."/>
            <person name="Bradshaw R.E."/>
            <person name="Ciuffetti L."/>
            <person name="Hamelin R.C."/>
            <person name="Kema G.H.J."/>
            <person name="Lawrence C."/>
            <person name="Scott J.A."/>
            <person name="Spatafora J.W."/>
            <person name="Turgeon B.G."/>
            <person name="de Wit P.J.G.M."/>
            <person name="Zhong S."/>
            <person name="Goodwin S.B."/>
            <person name="Grigoriev I.V."/>
        </authorList>
    </citation>
    <scope>NUCLEOTIDE SEQUENCE [LARGE SCALE GENOMIC DNA]</scope>
    <source>
        <strain evidence="10 11">CIRAD86</strain>
    </source>
</reference>
<dbReference type="InterPro" id="IPR004358">
    <property type="entry name" value="Sig_transdc_His_kin-like_C"/>
</dbReference>
<keyword evidence="5" id="KW-0418">Kinase</keyword>
<evidence type="ECO:0000259" key="8">
    <source>
        <dbReference type="PROSITE" id="PS50109"/>
    </source>
</evidence>
<evidence type="ECO:0000256" key="5">
    <source>
        <dbReference type="ARBA" id="ARBA00022777"/>
    </source>
</evidence>
<dbReference type="Gene3D" id="3.30.450.20">
    <property type="entry name" value="PAS domain"/>
    <property type="match status" value="1"/>
</dbReference>
<protein>
    <recommendedName>
        <fullName evidence="2">histidine kinase</fullName>
        <ecNumber evidence="2">2.7.13.3</ecNumber>
    </recommendedName>
</protein>
<dbReference type="SMART" id="SM00387">
    <property type="entry name" value="HATPase_c"/>
    <property type="match status" value="1"/>
</dbReference>
<evidence type="ECO:0000256" key="1">
    <source>
        <dbReference type="ARBA" id="ARBA00000085"/>
    </source>
</evidence>
<evidence type="ECO:0000256" key="6">
    <source>
        <dbReference type="PROSITE-ProRule" id="PRU00169"/>
    </source>
</evidence>
<dbReference type="SUPFAM" id="SSF47384">
    <property type="entry name" value="Homodimeric domain of signal transducing histidine kinase"/>
    <property type="match status" value="1"/>
</dbReference>
<sequence>MLPSGLAILDHNAKAVFVNQHFWDLTTMLGDDRSFTSWPQSIHPEDYDRVMEAYKDAFHNSKELRTEFRARGEPHPWRLLLLTPLGDENLQHVSLREYGGFICSIVDISSEKSAELAERKAAQQARERKEQQERFIDMISHEIRNPLSAVLHCAEDIGDAIREPRQEIDTNVILEAVETIELCVSHQKNIVDDVLSFSKLDASLLSLVPKPCQPHRHLATTLKMFQPEFRKQQLQFGYRVDDAYSEASVRIVLADMPRISQVLINLTTNAIKFTHQSEGEKQIICSVAASLERPTSYPPNVVFFESESLAHRMDATNTKEWGDGEPLYIMVAVQDTGIGISAEGQKRLFERFRQATPKTGEVYGGSGLGLNISRKICHLHGGEIGVSSTEGQGSTFGFFFKVRRTQRNESMESEASSEGDQEHLRDQIQALEIADAQATDLSEPFNWVPQGQQPAHQMKEMKDEKLFGGGPGGNQQRENRDDRYQEAERPQVSRPHRTGESLQSQEVQKGGHAEEQTSTRPVASFNRAGSRAHVLLVEDNIINQRIVFRKLESKGFNVTTANNGEEAVQSVRDAPKLSSGDKGAFNVILMDQEMPKMNGNTATRAIRDLEARGEIERIPILGVTANVRSAQQDEMITSGMDDVISKPYRIEDMVSSRPTLIVKET</sequence>
<dbReference type="GO" id="GO:0009927">
    <property type="term" value="F:histidine phosphotransfer kinase activity"/>
    <property type="evidence" value="ECO:0007669"/>
    <property type="project" value="TreeGrafter"/>
</dbReference>
<dbReference type="Gene3D" id="1.10.287.130">
    <property type="match status" value="1"/>
</dbReference>